<sequence>MTDAATTASTRGAALEATFTGEATITTDFNPAQGPFVAAIKVGLKFTSSTVVVTTFPPIRTRTFDTPFGPNRVTVTKMGGGSGTFTNGSIALPLKLKFDHSAELPNVPLMPPTEEDSTLSLTLRTSGPGSPVEPDGDVTLVGSGTFSGGVLDARRGTLKIKGRISPSPVN</sequence>
<proteinExistence type="predicted"/>
<organism evidence="1 2">
    <name type="scientific">Geodermatophilus dictyosporus</name>
    <dbReference type="NCBI Taxonomy" id="1523247"/>
    <lineage>
        <taxon>Bacteria</taxon>
        <taxon>Bacillati</taxon>
        <taxon>Actinomycetota</taxon>
        <taxon>Actinomycetes</taxon>
        <taxon>Geodermatophilales</taxon>
        <taxon>Geodermatophilaceae</taxon>
        <taxon>Geodermatophilus</taxon>
    </lineage>
</organism>
<accession>A0A1I5SUG6</accession>
<dbReference type="AlphaFoldDB" id="A0A1I5SUG6"/>
<dbReference type="RefSeq" id="WP_091113729.1">
    <property type="nucleotide sequence ID" value="NZ_FOWQ01000008.1"/>
</dbReference>
<dbReference type="EMBL" id="FOWQ01000008">
    <property type="protein sequence ID" value="SFP74412.1"/>
    <property type="molecule type" value="Genomic_DNA"/>
</dbReference>
<keyword evidence="2" id="KW-1185">Reference proteome</keyword>
<dbReference type="Proteomes" id="UP000198857">
    <property type="component" value="Unassembled WGS sequence"/>
</dbReference>
<evidence type="ECO:0000313" key="2">
    <source>
        <dbReference type="Proteomes" id="UP000198857"/>
    </source>
</evidence>
<name>A0A1I5SUG6_9ACTN</name>
<gene>
    <name evidence="1" type="ORF">SAMN05660464_4066</name>
</gene>
<protein>
    <submittedName>
        <fullName evidence="1">Uncharacterized protein</fullName>
    </submittedName>
</protein>
<evidence type="ECO:0000313" key="1">
    <source>
        <dbReference type="EMBL" id="SFP74412.1"/>
    </source>
</evidence>
<reference evidence="2" key="1">
    <citation type="submission" date="2016-10" db="EMBL/GenBank/DDBJ databases">
        <authorList>
            <person name="Varghese N."/>
            <person name="Submissions S."/>
        </authorList>
    </citation>
    <scope>NUCLEOTIDE SEQUENCE [LARGE SCALE GENOMIC DNA]</scope>
    <source>
        <strain evidence="2">DSM 44208</strain>
    </source>
</reference>